<dbReference type="SUPFAM" id="SSF53756">
    <property type="entry name" value="UDP-Glycosyltransferase/glycogen phosphorylase"/>
    <property type="match status" value="1"/>
</dbReference>
<dbReference type="InterPro" id="IPR028098">
    <property type="entry name" value="Glyco_trans_4-like_N"/>
</dbReference>
<dbReference type="InterPro" id="IPR001296">
    <property type="entry name" value="Glyco_trans_1"/>
</dbReference>
<dbReference type="PANTHER" id="PTHR45947">
    <property type="entry name" value="SULFOQUINOVOSYL TRANSFERASE SQD2"/>
    <property type="match status" value="1"/>
</dbReference>
<dbReference type="GO" id="GO:0016757">
    <property type="term" value="F:glycosyltransferase activity"/>
    <property type="evidence" value="ECO:0007669"/>
    <property type="project" value="InterPro"/>
</dbReference>
<evidence type="ECO:0000313" key="4">
    <source>
        <dbReference type="Proteomes" id="UP000176608"/>
    </source>
</evidence>
<dbReference type="Pfam" id="PF00534">
    <property type="entry name" value="Glycos_transf_1"/>
    <property type="match status" value="1"/>
</dbReference>
<dbReference type="STRING" id="1802617.A2886_00810"/>
<gene>
    <name evidence="3" type="ORF">A2886_00810</name>
</gene>
<organism evidence="3 4">
    <name type="scientific">candidate division WWE3 bacterium RIFCSPHIGHO2_01_FULL_42_13</name>
    <dbReference type="NCBI Taxonomy" id="1802617"/>
    <lineage>
        <taxon>Bacteria</taxon>
        <taxon>Katanobacteria</taxon>
    </lineage>
</organism>
<dbReference type="Gene3D" id="3.40.50.2000">
    <property type="entry name" value="Glycogen Phosphorylase B"/>
    <property type="match status" value="2"/>
</dbReference>
<dbReference type="InterPro" id="IPR050194">
    <property type="entry name" value="Glycosyltransferase_grp1"/>
</dbReference>
<dbReference type="PANTHER" id="PTHR45947:SF3">
    <property type="entry name" value="SULFOQUINOVOSYL TRANSFERASE SQD2"/>
    <property type="match status" value="1"/>
</dbReference>
<sequence length="382" mass="43005">MRILYAINSGERGGAEEHTLNLVEGMCGRGHEVYVWCPEGPMVEEFRKAGAFVVTIKIGLDIDPSYILALTKFLREKKIEILHAHELKAVTNAMLAGFLAGTKVRVSHTHTPISEWQVSSIKKLINKPYSVLVNLFATREIALTLSRKRVKIAEGIRESKLEVIPNAIKVKTFTISDEQKESFRAEILQRYDIPQNAYVLGNLGRLSAEKGLPVLIDGFAKFLEYPGIEKDLTYLIIEGKGELHEKLKTQIEEKGLTANVVIPGVRYSDEDKIKLLSTFDVFVFPSLAEGFGIVPIEAMAMGVPVICSDLEVLQEVGGSVVMIFETGNAENLAEKVFNLYSKRDRLDNIKEEGRKRVEQLYMMETFVNNYENLYFELLEARS</sequence>
<evidence type="ECO:0000259" key="2">
    <source>
        <dbReference type="Pfam" id="PF13439"/>
    </source>
</evidence>
<dbReference type="EMBL" id="MEVA01000016">
    <property type="protein sequence ID" value="OGC47171.1"/>
    <property type="molecule type" value="Genomic_DNA"/>
</dbReference>
<reference evidence="3 4" key="1">
    <citation type="journal article" date="2016" name="Nat. Commun.">
        <title>Thousands of microbial genomes shed light on interconnected biogeochemical processes in an aquifer system.</title>
        <authorList>
            <person name="Anantharaman K."/>
            <person name="Brown C.T."/>
            <person name="Hug L.A."/>
            <person name="Sharon I."/>
            <person name="Castelle C.J."/>
            <person name="Probst A.J."/>
            <person name="Thomas B.C."/>
            <person name="Singh A."/>
            <person name="Wilkins M.J."/>
            <person name="Karaoz U."/>
            <person name="Brodie E.L."/>
            <person name="Williams K.H."/>
            <person name="Hubbard S.S."/>
            <person name="Banfield J.F."/>
        </authorList>
    </citation>
    <scope>NUCLEOTIDE SEQUENCE [LARGE SCALE GENOMIC DNA]</scope>
</reference>
<dbReference type="CDD" id="cd03801">
    <property type="entry name" value="GT4_PimA-like"/>
    <property type="match status" value="1"/>
</dbReference>
<evidence type="ECO:0008006" key="5">
    <source>
        <dbReference type="Google" id="ProtNLM"/>
    </source>
</evidence>
<dbReference type="AlphaFoldDB" id="A0A1F4UQB1"/>
<feature type="domain" description="Glycosyl transferase family 1" evidence="1">
    <location>
        <begin position="185"/>
        <end position="356"/>
    </location>
</feature>
<protein>
    <recommendedName>
        <fullName evidence="5">Glycosyltransferase subfamily 4-like N-terminal domain-containing protein</fullName>
    </recommendedName>
</protein>
<feature type="domain" description="Glycosyltransferase subfamily 4-like N-terminal" evidence="2">
    <location>
        <begin position="13"/>
        <end position="169"/>
    </location>
</feature>
<accession>A0A1F4UQB1</accession>
<dbReference type="Pfam" id="PF13439">
    <property type="entry name" value="Glyco_transf_4"/>
    <property type="match status" value="1"/>
</dbReference>
<name>A0A1F4UQB1_UNCKA</name>
<evidence type="ECO:0000259" key="1">
    <source>
        <dbReference type="Pfam" id="PF00534"/>
    </source>
</evidence>
<proteinExistence type="predicted"/>
<evidence type="ECO:0000313" key="3">
    <source>
        <dbReference type="EMBL" id="OGC47171.1"/>
    </source>
</evidence>
<dbReference type="Proteomes" id="UP000176608">
    <property type="component" value="Unassembled WGS sequence"/>
</dbReference>
<comment type="caution">
    <text evidence="3">The sequence shown here is derived from an EMBL/GenBank/DDBJ whole genome shotgun (WGS) entry which is preliminary data.</text>
</comment>